<dbReference type="SUPFAM" id="SSF56784">
    <property type="entry name" value="HAD-like"/>
    <property type="match status" value="1"/>
</dbReference>
<evidence type="ECO:0000256" key="6">
    <source>
        <dbReference type="ARBA" id="ARBA00023136"/>
    </source>
</evidence>
<gene>
    <name evidence="9" type="primary">ATP11B_2</name>
    <name evidence="9" type="ORF">GWK47_021208</name>
</gene>
<sequence length="464" mass="51435">MTQGSGAHGSGKGMGRGSQGYGAWVTKLNTGSGGPVWVLTGDKVETAVNIAYSCGHFKRFMTVLSLTGLQDKQHAASRLRQCSDECRDDASHGLVVDGASLVILLECLAEWFYEVCRGCEAVVCCRLSPRQKAEIVKLVKSSRDSPRCAAVGDGANDVSMLQEAHLGIAPFDYLSPPPAGVMGKEGRQAARCADVSLAKFRFLQKVLLVHGHWNYVRMATFVHFSFYKNVVFNTPMVFYSAWSAFSTQPSHPPPKQSVYESFILTVFNITSTTLPVMAYGLFEQDVPPQHLLARPHLYRRLSRNALLSWKIFLKWILYGLWHASVMYFGLLLACRDDTCGLPGGQTGDLYLFGVALGTLCTFVVNLKITLEANHYNGVFILSLIVTALLYALLYLMYSGIPTEPFVKYGIYFVYYRLFESPALNLACLLLGVTCLLPDLLDKAYTHITDREMKLLMQPDHALDT</sequence>
<evidence type="ECO:0000256" key="2">
    <source>
        <dbReference type="ARBA" id="ARBA00022692"/>
    </source>
</evidence>
<comment type="subcellular location">
    <subcellularLocation>
        <location evidence="1">Membrane</location>
        <topology evidence="1">Multi-pass membrane protein</topology>
    </subcellularLocation>
</comment>
<evidence type="ECO:0000256" key="4">
    <source>
        <dbReference type="ARBA" id="ARBA00022842"/>
    </source>
</evidence>
<keyword evidence="3" id="KW-0479">Metal-binding</keyword>
<dbReference type="InterPro" id="IPR036412">
    <property type="entry name" value="HAD-like_sf"/>
</dbReference>
<dbReference type="Proteomes" id="UP000770661">
    <property type="component" value="Unassembled WGS sequence"/>
</dbReference>
<dbReference type="GO" id="GO:0045332">
    <property type="term" value="P:phospholipid translocation"/>
    <property type="evidence" value="ECO:0007669"/>
    <property type="project" value="TreeGrafter"/>
</dbReference>
<keyword evidence="10" id="KW-1185">Reference proteome</keyword>
<dbReference type="OrthoDB" id="377733at2759"/>
<dbReference type="InterPro" id="IPR032630">
    <property type="entry name" value="P_typ_ATPase_c"/>
</dbReference>
<proteinExistence type="predicted"/>
<evidence type="ECO:0000313" key="9">
    <source>
        <dbReference type="EMBL" id="KAG0711153.1"/>
    </source>
</evidence>
<dbReference type="GO" id="GO:0140326">
    <property type="term" value="F:ATPase-coupled intramembrane lipid transporter activity"/>
    <property type="evidence" value="ECO:0007669"/>
    <property type="project" value="TreeGrafter"/>
</dbReference>
<feature type="transmembrane region" description="Helical" evidence="7">
    <location>
        <begin position="420"/>
        <end position="440"/>
    </location>
</feature>
<feature type="transmembrane region" description="Helical" evidence="7">
    <location>
        <begin position="349"/>
        <end position="366"/>
    </location>
</feature>
<evidence type="ECO:0000256" key="1">
    <source>
        <dbReference type="ARBA" id="ARBA00004141"/>
    </source>
</evidence>
<evidence type="ECO:0000259" key="8">
    <source>
        <dbReference type="Pfam" id="PF16212"/>
    </source>
</evidence>
<keyword evidence="4" id="KW-0460">Magnesium</keyword>
<dbReference type="PANTHER" id="PTHR24092">
    <property type="entry name" value="PROBABLE PHOSPHOLIPID-TRANSPORTING ATPASE"/>
    <property type="match status" value="1"/>
</dbReference>
<dbReference type="GO" id="GO:0005886">
    <property type="term" value="C:plasma membrane"/>
    <property type="evidence" value="ECO:0007669"/>
    <property type="project" value="TreeGrafter"/>
</dbReference>
<keyword evidence="2 7" id="KW-0812">Transmembrane</keyword>
<feature type="domain" description="P-type ATPase C-terminal" evidence="8">
    <location>
        <begin position="190"/>
        <end position="446"/>
    </location>
</feature>
<dbReference type="InterPro" id="IPR023214">
    <property type="entry name" value="HAD_sf"/>
</dbReference>
<organism evidence="9 10">
    <name type="scientific">Chionoecetes opilio</name>
    <name type="common">Atlantic snow crab</name>
    <name type="synonym">Cancer opilio</name>
    <dbReference type="NCBI Taxonomy" id="41210"/>
    <lineage>
        <taxon>Eukaryota</taxon>
        <taxon>Metazoa</taxon>
        <taxon>Ecdysozoa</taxon>
        <taxon>Arthropoda</taxon>
        <taxon>Crustacea</taxon>
        <taxon>Multicrustacea</taxon>
        <taxon>Malacostraca</taxon>
        <taxon>Eumalacostraca</taxon>
        <taxon>Eucarida</taxon>
        <taxon>Decapoda</taxon>
        <taxon>Pleocyemata</taxon>
        <taxon>Brachyura</taxon>
        <taxon>Eubrachyura</taxon>
        <taxon>Majoidea</taxon>
        <taxon>Majidae</taxon>
        <taxon>Chionoecetes</taxon>
    </lineage>
</organism>
<feature type="transmembrane region" description="Helical" evidence="7">
    <location>
        <begin position="307"/>
        <end position="329"/>
    </location>
</feature>
<dbReference type="PANTHER" id="PTHR24092:SF175">
    <property type="entry name" value="PHOSPHOLIPID-TRANSPORTING ATPASE"/>
    <property type="match status" value="1"/>
</dbReference>
<dbReference type="EMBL" id="JACEEZ010023596">
    <property type="protein sequence ID" value="KAG0711153.1"/>
    <property type="molecule type" value="Genomic_DNA"/>
</dbReference>
<keyword evidence="6 7" id="KW-0472">Membrane</keyword>
<dbReference type="SUPFAM" id="SSF81665">
    <property type="entry name" value="Calcium ATPase, transmembrane domain M"/>
    <property type="match status" value="1"/>
</dbReference>
<accession>A0A8J5BVP2</accession>
<comment type="caution">
    <text evidence="9">The sequence shown here is derived from an EMBL/GenBank/DDBJ whole genome shotgun (WGS) entry which is preliminary data.</text>
</comment>
<name>A0A8J5BVP2_CHIOP</name>
<dbReference type="InterPro" id="IPR023298">
    <property type="entry name" value="ATPase_P-typ_TM_dom_sf"/>
</dbReference>
<evidence type="ECO:0000256" key="7">
    <source>
        <dbReference type="SAM" id="Phobius"/>
    </source>
</evidence>
<feature type="transmembrane region" description="Helical" evidence="7">
    <location>
        <begin position="262"/>
        <end position="282"/>
    </location>
</feature>
<dbReference type="Pfam" id="PF16212">
    <property type="entry name" value="PhoLip_ATPase_C"/>
    <property type="match status" value="1"/>
</dbReference>
<evidence type="ECO:0000313" key="10">
    <source>
        <dbReference type="Proteomes" id="UP000770661"/>
    </source>
</evidence>
<evidence type="ECO:0000256" key="3">
    <source>
        <dbReference type="ARBA" id="ARBA00022723"/>
    </source>
</evidence>
<reference evidence="9" key="1">
    <citation type="submission" date="2020-07" db="EMBL/GenBank/DDBJ databases">
        <title>The High-quality genome of the commercially important snow crab, Chionoecetes opilio.</title>
        <authorList>
            <person name="Jeong J.-H."/>
            <person name="Ryu S."/>
        </authorList>
    </citation>
    <scope>NUCLEOTIDE SEQUENCE</scope>
    <source>
        <strain evidence="9">MADBK_172401_WGS</strain>
        <tissue evidence="9">Digestive gland</tissue>
    </source>
</reference>
<dbReference type="AlphaFoldDB" id="A0A8J5BVP2"/>
<protein>
    <submittedName>
        <fullName evidence="9">Putative phospholipid-transporting ATPase IF</fullName>
    </submittedName>
</protein>
<dbReference type="GO" id="GO:0005783">
    <property type="term" value="C:endoplasmic reticulum"/>
    <property type="evidence" value="ECO:0007669"/>
    <property type="project" value="TreeGrafter"/>
</dbReference>
<keyword evidence="5 7" id="KW-1133">Transmembrane helix</keyword>
<feature type="transmembrane region" description="Helical" evidence="7">
    <location>
        <begin position="378"/>
        <end position="400"/>
    </location>
</feature>
<evidence type="ECO:0000256" key="5">
    <source>
        <dbReference type="ARBA" id="ARBA00022989"/>
    </source>
</evidence>
<dbReference type="GO" id="GO:0046872">
    <property type="term" value="F:metal ion binding"/>
    <property type="evidence" value="ECO:0007669"/>
    <property type="project" value="UniProtKB-KW"/>
</dbReference>
<dbReference type="Gene3D" id="3.40.50.1000">
    <property type="entry name" value="HAD superfamily/HAD-like"/>
    <property type="match status" value="1"/>
</dbReference>